<accession>A0ABW1WSY6</accession>
<name>A0ABW1WSY6_9HYPH</name>
<proteinExistence type="predicted"/>
<dbReference type="EMBL" id="JBHSTT010000037">
    <property type="protein sequence ID" value="MFC6389929.1"/>
    <property type="molecule type" value="Genomic_DNA"/>
</dbReference>
<protein>
    <submittedName>
        <fullName evidence="1">Uncharacterized protein</fullName>
    </submittedName>
</protein>
<gene>
    <name evidence="1" type="ORF">ACFQDP_11395</name>
</gene>
<evidence type="ECO:0000313" key="2">
    <source>
        <dbReference type="Proteomes" id="UP001596237"/>
    </source>
</evidence>
<reference evidence="2" key="1">
    <citation type="journal article" date="2019" name="Int. J. Syst. Evol. Microbiol.">
        <title>The Global Catalogue of Microorganisms (GCM) 10K type strain sequencing project: providing services to taxonomists for standard genome sequencing and annotation.</title>
        <authorList>
            <consortium name="The Broad Institute Genomics Platform"/>
            <consortium name="The Broad Institute Genome Sequencing Center for Infectious Disease"/>
            <person name="Wu L."/>
            <person name="Ma J."/>
        </authorList>
    </citation>
    <scope>NUCLEOTIDE SEQUENCE [LARGE SCALE GENOMIC DNA]</scope>
    <source>
        <strain evidence="2">CCUG 36916</strain>
    </source>
</reference>
<sequence length="84" mass="9443">MTPVSRCLHKVDHLSAVPDSTVAGRVDAALDELEQAYRKPSERIVALETVLQEVSRNHRTSSTPFGRFVRVSVERRQEKLARSA</sequence>
<comment type="caution">
    <text evidence="1">The sequence shown here is derived from an EMBL/GenBank/DDBJ whole genome shotgun (WGS) entry which is preliminary data.</text>
</comment>
<organism evidence="1 2">
    <name type="scientific">Methylorubrum zatmanii</name>
    <dbReference type="NCBI Taxonomy" id="29429"/>
    <lineage>
        <taxon>Bacteria</taxon>
        <taxon>Pseudomonadati</taxon>
        <taxon>Pseudomonadota</taxon>
        <taxon>Alphaproteobacteria</taxon>
        <taxon>Hyphomicrobiales</taxon>
        <taxon>Methylobacteriaceae</taxon>
        <taxon>Methylorubrum</taxon>
    </lineage>
</organism>
<dbReference type="Proteomes" id="UP001596237">
    <property type="component" value="Unassembled WGS sequence"/>
</dbReference>
<dbReference type="RefSeq" id="WP_009864079.1">
    <property type="nucleotide sequence ID" value="NZ_JBHSTT010000037.1"/>
</dbReference>
<keyword evidence="2" id="KW-1185">Reference proteome</keyword>
<evidence type="ECO:0000313" key="1">
    <source>
        <dbReference type="EMBL" id="MFC6389929.1"/>
    </source>
</evidence>